<dbReference type="AlphaFoldDB" id="A0A6A5YWQ9"/>
<gene>
    <name evidence="1" type="ORF">BDV96DRAFT_649947</name>
</gene>
<name>A0A6A5YWQ9_9PLEO</name>
<proteinExistence type="predicted"/>
<protein>
    <submittedName>
        <fullName evidence="1">Uncharacterized protein</fullName>
    </submittedName>
</protein>
<reference evidence="1" key="1">
    <citation type="journal article" date="2020" name="Stud. Mycol.">
        <title>101 Dothideomycetes genomes: a test case for predicting lifestyles and emergence of pathogens.</title>
        <authorList>
            <person name="Haridas S."/>
            <person name="Albert R."/>
            <person name="Binder M."/>
            <person name="Bloem J."/>
            <person name="Labutti K."/>
            <person name="Salamov A."/>
            <person name="Andreopoulos B."/>
            <person name="Baker S."/>
            <person name="Barry K."/>
            <person name="Bills G."/>
            <person name="Bluhm B."/>
            <person name="Cannon C."/>
            <person name="Castanera R."/>
            <person name="Culley D."/>
            <person name="Daum C."/>
            <person name="Ezra D."/>
            <person name="Gonzalez J."/>
            <person name="Henrissat B."/>
            <person name="Kuo A."/>
            <person name="Liang C."/>
            <person name="Lipzen A."/>
            <person name="Lutzoni F."/>
            <person name="Magnuson J."/>
            <person name="Mondo S."/>
            <person name="Nolan M."/>
            <person name="Ohm R."/>
            <person name="Pangilinan J."/>
            <person name="Park H.-J."/>
            <person name="Ramirez L."/>
            <person name="Alfaro M."/>
            <person name="Sun H."/>
            <person name="Tritt A."/>
            <person name="Yoshinaga Y."/>
            <person name="Zwiers L.-H."/>
            <person name="Turgeon B."/>
            <person name="Goodwin S."/>
            <person name="Spatafora J."/>
            <person name="Crous P."/>
            <person name="Grigoriev I."/>
        </authorList>
    </citation>
    <scope>NUCLEOTIDE SEQUENCE</scope>
    <source>
        <strain evidence="1">CBS 627.86</strain>
    </source>
</reference>
<keyword evidence="2" id="KW-1185">Reference proteome</keyword>
<dbReference type="Proteomes" id="UP000799770">
    <property type="component" value="Unassembled WGS sequence"/>
</dbReference>
<dbReference type="EMBL" id="ML977334">
    <property type="protein sequence ID" value="KAF2111386.1"/>
    <property type="molecule type" value="Genomic_DNA"/>
</dbReference>
<evidence type="ECO:0000313" key="2">
    <source>
        <dbReference type="Proteomes" id="UP000799770"/>
    </source>
</evidence>
<accession>A0A6A5YWQ9</accession>
<dbReference type="OrthoDB" id="2823490at2759"/>
<sequence length="349" mass="39360">MARLMALPREIRDAITDLVIRTTTRVVQQHDSDAAKSRILSRSTAVNGKDVEQHRPGTIGYALYNAIHDNVLYPSEETAYRPNALGLLLANRQLHEETNERLMKLPVECTLQVDLVHETKLWPTFTSIPVRTVLDMDKVDIDLCLGLPSPNGESGFGGKAPIWTGIVEIIMRFLKVGPTHPSSERSQDDGTCVKNLTLNCAVPLSFPKGFELAPKGLPVYREMWSRFIQSGDQYWALQGLPKPVIESGKMYIMRPEALADYIHTSLRSLLFGVGQFSTMLFQRIGELHIRVYGEQHTDANLKGCLSIKAQLLRDDGLREGQQYEWLKETVRLRRERGLPIPDIGAQFEL</sequence>
<organism evidence="1 2">
    <name type="scientific">Lophiotrema nucula</name>
    <dbReference type="NCBI Taxonomy" id="690887"/>
    <lineage>
        <taxon>Eukaryota</taxon>
        <taxon>Fungi</taxon>
        <taxon>Dikarya</taxon>
        <taxon>Ascomycota</taxon>
        <taxon>Pezizomycotina</taxon>
        <taxon>Dothideomycetes</taxon>
        <taxon>Pleosporomycetidae</taxon>
        <taxon>Pleosporales</taxon>
        <taxon>Lophiotremataceae</taxon>
        <taxon>Lophiotrema</taxon>
    </lineage>
</organism>
<evidence type="ECO:0000313" key="1">
    <source>
        <dbReference type="EMBL" id="KAF2111386.1"/>
    </source>
</evidence>